<evidence type="ECO:0000256" key="2">
    <source>
        <dbReference type="SAM" id="Phobius"/>
    </source>
</evidence>
<organism evidence="3">
    <name type="scientific">marine sediment metagenome</name>
    <dbReference type="NCBI Taxonomy" id="412755"/>
    <lineage>
        <taxon>unclassified sequences</taxon>
        <taxon>metagenomes</taxon>
        <taxon>ecological metagenomes</taxon>
    </lineage>
</organism>
<accession>X0VY08</accession>
<keyword evidence="2" id="KW-0472">Membrane</keyword>
<reference evidence="3" key="1">
    <citation type="journal article" date="2014" name="Front. Microbiol.">
        <title>High frequency of phylogenetically diverse reductive dehalogenase-homologous genes in deep subseafloor sedimentary metagenomes.</title>
        <authorList>
            <person name="Kawai M."/>
            <person name="Futagami T."/>
            <person name="Toyoda A."/>
            <person name="Takaki Y."/>
            <person name="Nishi S."/>
            <person name="Hori S."/>
            <person name="Arai W."/>
            <person name="Tsubouchi T."/>
            <person name="Morono Y."/>
            <person name="Uchiyama I."/>
            <person name="Ito T."/>
            <person name="Fujiyama A."/>
            <person name="Inagaki F."/>
            <person name="Takami H."/>
        </authorList>
    </citation>
    <scope>NUCLEOTIDE SEQUENCE</scope>
    <source>
        <strain evidence="3">Expedition CK06-06</strain>
    </source>
</reference>
<proteinExistence type="predicted"/>
<feature type="region of interest" description="Disordered" evidence="1">
    <location>
        <begin position="81"/>
        <end position="104"/>
    </location>
</feature>
<protein>
    <submittedName>
        <fullName evidence="3">Uncharacterized protein</fullName>
    </submittedName>
</protein>
<evidence type="ECO:0000313" key="3">
    <source>
        <dbReference type="EMBL" id="GAG05376.1"/>
    </source>
</evidence>
<comment type="caution">
    <text evidence="3">The sequence shown here is derived from an EMBL/GenBank/DDBJ whole genome shotgun (WGS) entry which is preliminary data.</text>
</comment>
<keyword evidence="2" id="KW-0812">Transmembrane</keyword>
<name>X0VY08_9ZZZZ</name>
<keyword evidence="2" id="KW-1133">Transmembrane helix</keyword>
<dbReference type="AlphaFoldDB" id="X0VY08"/>
<sequence length="104" mass="12210">YWAQFKIFRNEEVVREGEVPLSILSEGAIQVIQVEESVEESSSWFQNLLLKFSLLYFYIGAGVILLILVGLLIWLERKRRRVVSKVPQKRAKSSRKKSKKNREE</sequence>
<evidence type="ECO:0000256" key="1">
    <source>
        <dbReference type="SAM" id="MobiDB-lite"/>
    </source>
</evidence>
<gene>
    <name evidence="3" type="ORF">S01H1_38475</name>
</gene>
<feature type="transmembrane region" description="Helical" evidence="2">
    <location>
        <begin position="55"/>
        <end position="75"/>
    </location>
</feature>
<feature type="non-terminal residue" evidence="3">
    <location>
        <position position="1"/>
    </location>
</feature>
<dbReference type="EMBL" id="BARS01024223">
    <property type="protein sequence ID" value="GAG05376.1"/>
    <property type="molecule type" value="Genomic_DNA"/>
</dbReference>